<accession>A0A364NDD3</accession>
<evidence type="ECO:0000313" key="3">
    <source>
        <dbReference type="EMBL" id="RAR15314.1"/>
    </source>
</evidence>
<name>A0A364NDD3_STELY</name>
<sequence>MFARYSLLSTTEQAPEQAYGTRLVPKRSFLTTLLVILSIANLCALGTSIALWRAATAAGGAAMTAHVAAEVSEPAAAIAPGPESHDVPAELAVVDALPTAYIPFLWHTPWGAPNATEADVLWDNLNTAHGHVAVDHEWAAANHWQPSMDIPGKPGKGMYLLQAYHQLHCLRIVRTSYLAASRQEPPKYPMHHALHCFDALRQHIMCHADNTPLYGHGDGTAGDGQVHQCKDWNALRDYATRNTACFRDGKPGMTLEDHFGVCDDGTDGLELGVVL</sequence>
<keyword evidence="4" id="KW-1185">Reference proteome</keyword>
<dbReference type="STRING" id="183478.A0A364NDD3"/>
<dbReference type="Pfam" id="PF11807">
    <property type="entry name" value="UstYa"/>
    <property type="match status" value="1"/>
</dbReference>
<dbReference type="GO" id="GO:0043386">
    <property type="term" value="P:mycotoxin biosynthetic process"/>
    <property type="evidence" value="ECO:0007669"/>
    <property type="project" value="InterPro"/>
</dbReference>
<protein>
    <recommendedName>
        <fullName evidence="5">Tat pathway signal sequence</fullName>
    </recommendedName>
</protein>
<comment type="similarity">
    <text evidence="1">Belongs to the ustYa family.</text>
</comment>
<evidence type="ECO:0000256" key="1">
    <source>
        <dbReference type="ARBA" id="ARBA00035112"/>
    </source>
</evidence>
<evidence type="ECO:0000256" key="2">
    <source>
        <dbReference type="SAM" id="Phobius"/>
    </source>
</evidence>
<keyword evidence="2" id="KW-1133">Transmembrane helix</keyword>
<evidence type="ECO:0008006" key="5">
    <source>
        <dbReference type="Google" id="ProtNLM"/>
    </source>
</evidence>
<organism evidence="3 4">
    <name type="scientific">Stemphylium lycopersici</name>
    <name type="common">Tomato gray leaf spot disease fungus</name>
    <name type="synonym">Thyrospora lycopersici</name>
    <dbReference type="NCBI Taxonomy" id="183478"/>
    <lineage>
        <taxon>Eukaryota</taxon>
        <taxon>Fungi</taxon>
        <taxon>Dikarya</taxon>
        <taxon>Ascomycota</taxon>
        <taxon>Pezizomycotina</taxon>
        <taxon>Dothideomycetes</taxon>
        <taxon>Pleosporomycetidae</taxon>
        <taxon>Pleosporales</taxon>
        <taxon>Pleosporineae</taxon>
        <taxon>Pleosporaceae</taxon>
        <taxon>Stemphylium</taxon>
    </lineage>
</organism>
<keyword evidence="2" id="KW-0812">Transmembrane</keyword>
<gene>
    <name evidence="3" type="ORF">DDE83_001348</name>
</gene>
<feature type="transmembrane region" description="Helical" evidence="2">
    <location>
        <begin position="29"/>
        <end position="52"/>
    </location>
</feature>
<dbReference type="EMBL" id="QGDH01000013">
    <property type="protein sequence ID" value="RAR15314.1"/>
    <property type="molecule type" value="Genomic_DNA"/>
</dbReference>
<proteinExistence type="inferred from homology"/>
<dbReference type="PANTHER" id="PTHR33365:SF6">
    <property type="entry name" value="OXIDASE USTYA"/>
    <property type="match status" value="1"/>
</dbReference>
<dbReference type="Proteomes" id="UP000249619">
    <property type="component" value="Unassembled WGS sequence"/>
</dbReference>
<reference evidence="4" key="1">
    <citation type="submission" date="2018-05" db="EMBL/GenBank/DDBJ databases">
        <title>Draft genome sequence of Stemphylium lycopersici strain CIDEFI 213.</title>
        <authorList>
            <person name="Medina R."/>
            <person name="Franco M.E.E."/>
            <person name="Lucentini C.G."/>
            <person name="Saparrat M.C.N."/>
            <person name="Balatti P.A."/>
        </authorList>
    </citation>
    <scope>NUCLEOTIDE SEQUENCE [LARGE SCALE GENOMIC DNA]</scope>
    <source>
        <strain evidence="4">CIDEFI 213</strain>
    </source>
</reference>
<dbReference type="InterPro" id="IPR021765">
    <property type="entry name" value="UstYa-like"/>
</dbReference>
<dbReference type="PANTHER" id="PTHR33365">
    <property type="entry name" value="YALI0B05434P"/>
    <property type="match status" value="1"/>
</dbReference>
<dbReference type="AlphaFoldDB" id="A0A364NDD3"/>
<evidence type="ECO:0000313" key="4">
    <source>
        <dbReference type="Proteomes" id="UP000249619"/>
    </source>
</evidence>
<comment type="caution">
    <text evidence="3">The sequence shown here is derived from an EMBL/GenBank/DDBJ whole genome shotgun (WGS) entry which is preliminary data.</text>
</comment>
<keyword evidence="2" id="KW-0472">Membrane</keyword>